<dbReference type="InterPro" id="IPR008928">
    <property type="entry name" value="6-hairpin_glycosidase_sf"/>
</dbReference>
<accession>A0AAI8YEC7</accession>
<organism evidence="14 15">
    <name type="scientific">Anthostomella pinea</name>
    <dbReference type="NCBI Taxonomy" id="933095"/>
    <lineage>
        <taxon>Eukaryota</taxon>
        <taxon>Fungi</taxon>
        <taxon>Dikarya</taxon>
        <taxon>Ascomycota</taxon>
        <taxon>Pezizomycotina</taxon>
        <taxon>Sordariomycetes</taxon>
        <taxon>Xylariomycetidae</taxon>
        <taxon>Xylariales</taxon>
        <taxon>Xylariaceae</taxon>
        <taxon>Anthostomella</taxon>
    </lineage>
</organism>
<sequence>MHLSFTSIVGLLSCLVHSVIAIEVDFTNHDSIKSAASTVAYGLVKYYTGNNTGDVAGNLPDPYYWWECGAMFGTLVDYWAFTGDESYNAITKQALVHQSGTDGDFMPDNQTKSEGNDDQGFWALAAMTAAENNFTNPDSSVPGWLAMAQAVYNEYVERWNEARDTCGGGMRWQIFTFNNGYNYKNSVSNGCFFNIASRLARYTGNETYADWATKIFEWEMGVGFINDDYNVLDGAGNQGTANCTGINAAQFTYNAGLFMHGAAHMYNHTNGDAAWKTRVDGLVKSASTVFFENSILWEPACEKTDSGCNTDQQAFKGHLARWMALTTIIAPFTADTITPLLKLTATAAAQQCSGQSAAKFQGPAGTACGFSWLKQGSFDGITGVGEQMSALQAIMGTLADVAPAPYTSDNGGTSQGNANAGASDSSKISQPKKITTGDRAGAGILTALVLGGLMYGLYFVMTEKD</sequence>
<name>A0AAI8YEC7_9PEZI</name>
<gene>
    <name evidence="14" type="ORF">KHLLAP_LOCUS4651</name>
</gene>
<evidence type="ECO:0000256" key="6">
    <source>
        <dbReference type="ARBA" id="ARBA00022801"/>
    </source>
</evidence>
<feature type="compositionally biased region" description="Polar residues" evidence="11">
    <location>
        <begin position="407"/>
        <end position="433"/>
    </location>
</feature>
<keyword evidence="5 13" id="KW-0732">Signal</keyword>
<evidence type="ECO:0000256" key="10">
    <source>
        <dbReference type="PIRNR" id="PIRNR016302"/>
    </source>
</evidence>
<evidence type="ECO:0000256" key="11">
    <source>
        <dbReference type="SAM" id="MobiDB-lite"/>
    </source>
</evidence>
<keyword evidence="12" id="KW-1133">Transmembrane helix</keyword>
<comment type="caution">
    <text evidence="14">The sequence shown here is derived from an EMBL/GenBank/DDBJ whole genome shotgun (WGS) entry which is preliminary data.</text>
</comment>
<evidence type="ECO:0000256" key="2">
    <source>
        <dbReference type="ARBA" id="ARBA00004308"/>
    </source>
</evidence>
<dbReference type="Pfam" id="PF03663">
    <property type="entry name" value="Glyco_hydro_76"/>
    <property type="match status" value="1"/>
</dbReference>
<dbReference type="InterPro" id="IPR005198">
    <property type="entry name" value="Glyco_hydro_76"/>
</dbReference>
<keyword evidence="6 10" id="KW-0378">Hydrolase</keyword>
<feature type="signal peptide" evidence="13">
    <location>
        <begin position="1"/>
        <end position="21"/>
    </location>
</feature>
<evidence type="ECO:0000313" key="14">
    <source>
        <dbReference type="EMBL" id="CAJ2504183.1"/>
    </source>
</evidence>
<evidence type="ECO:0000256" key="8">
    <source>
        <dbReference type="ARBA" id="ARBA00023180"/>
    </source>
</evidence>
<dbReference type="EC" id="3.2.1.101" evidence="4 10"/>
<evidence type="ECO:0000256" key="5">
    <source>
        <dbReference type="ARBA" id="ARBA00022729"/>
    </source>
</evidence>
<proteinExistence type="inferred from homology"/>
<keyword evidence="7 12" id="KW-0472">Membrane</keyword>
<dbReference type="GO" id="GO:0009272">
    <property type="term" value="P:fungal-type cell wall biogenesis"/>
    <property type="evidence" value="ECO:0007669"/>
    <property type="project" value="TreeGrafter"/>
</dbReference>
<evidence type="ECO:0000256" key="12">
    <source>
        <dbReference type="SAM" id="Phobius"/>
    </source>
</evidence>
<keyword evidence="15" id="KW-1185">Reference proteome</keyword>
<evidence type="ECO:0000256" key="1">
    <source>
        <dbReference type="ARBA" id="ARBA00001452"/>
    </source>
</evidence>
<dbReference type="GO" id="GO:0016052">
    <property type="term" value="P:carbohydrate catabolic process"/>
    <property type="evidence" value="ECO:0007669"/>
    <property type="project" value="InterPro"/>
</dbReference>
<dbReference type="SUPFAM" id="SSF48208">
    <property type="entry name" value="Six-hairpin glycosidases"/>
    <property type="match status" value="1"/>
</dbReference>
<evidence type="ECO:0000313" key="15">
    <source>
        <dbReference type="Proteomes" id="UP001295740"/>
    </source>
</evidence>
<dbReference type="EMBL" id="CAUWAG010000006">
    <property type="protein sequence ID" value="CAJ2504183.1"/>
    <property type="molecule type" value="Genomic_DNA"/>
</dbReference>
<comment type="catalytic activity">
    <reaction evidence="1 10">
        <text>Random hydrolysis of (1-&gt;6)-alpha-D-mannosidic linkages in unbranched (1-&gt;6)-mannans.</text>
        <dbReference type="EC" id="3.2.1.101"/>
    </reaction>
</comment>
<dbReference type="Proteomes" id="UP001295740">
    <property type="component" value="Unassembled WGS sequence"/>
</dbReference>
<dbReference type="GO" id="GO:0012505">
    <property type="term" value="C:endomembrane system"/>
    <property type="evidence" value="ECO:0007669"/>
    <property type="project" value="UniProtKB-SubCell"/>
</dbReference>
<dbReference type="InterPro" id="IPR014480">
    <property type="entry name" value="Mannan-1_6-alpha_mannosidase"/>
</dbReference>
<comment type="subcellular location">
    <subcellularLocation>
        <location evidence="2">Endomembrane system</location>
    </subcellularLocation>
</comment>
<evidence type="ECO:0000256" key="13">
    <source>
        <dbReference type="SAM" id="SignalP"/>
    </source>
</evidence>
<dbReference type="PANTHER" id="PTHR12145">
    <property type="entry name" value="MANNAN ENDO-1,6-ALPHA-MANNOSIDASE DCW1"/>
    <property type="match status" value="1"/>
</dbReference>
<keyword evidence="12" id="KW-0812">Transmembrane</keyword>
<dbReference type="Gene3D" id="1.50.10.20">
    <property type="match status" value="1"/>
</dbReference>
<dbReference type="FunFam" id="1.50.10.20:FF:000006">
    <property type="entry name" value="Mannan endo-1,6-alpha-mannosidase"/>
    <property type="match status" value="1"/>
</dbReference>
<evidence type="ECO:0000256" key="9">
    <source>
        <dbReference type="ARBA" id="ARBA00023295"/>
    </source>
</evidence>
<protein>
    <recommendedName>
        <fullName evidence="4 10">Mannan endo-1,6-alpha-mannosidase</fullName>
        <ecNumber evidence="4 10">3.2.1.101</ecNumber>
    </recommendedName>
</protein>
<feature type="region of interest" description="Disordered" evidence="11">
    <location>
        <begin position="406"/>
        <end position="434"/>
    </location>
</feature>
<keyword evidence="9 10" id="KW-0326">Glycosidase</keyword>
<comment type="similarity">
    <text evidence="3 10">Belongs to the glycosyl hydrolase 76 family.</text>
</comment>
<reference evidence="14" key="1">
    <citation type="submission" date="2023-10" db="EMBL/GenBank/DDBJ databases">
        <authorList>
            <person name="Hackl T."/>
        </authorList>
    </citation>
    <scope>NUCLEOTIDE SEQUENCE</scope>
</reference>
<evidence type="ECO:0000256" key="4">
    <source>
        <dbReference type="ARBA" id="ARBA00012350"/>
    </source>
</evidence>
<evidence type="ECO:0000256" key="3">
    <source>
        <dbReference type="ARBA" id="ARBA00009699"/>
    </source>
</evidence>
<dbReference type="PANTHER" id="PTHR12145:SF41">
    <property type="entry name" value="MANNAN ENDO-1,6-ALPHA-MANNOSIDASE"/>
    <property type="match status" value="1"/>
</dbReference>
<feature type="transmembrane region" description="Helical" evidence="12">
    <location>
        <begin position="440"/>
        <end position="460"/>
    </location>
</feature>
<keyword evidence="8" id="KW-0325">Glycoprotein</keyword>
<feature type="chain" id="PRO_5042516592" description="Mannan endo-1,6-alpha-mannosidase" evidence="13">
    <location>
        <begin position="22"/>
        <end position="465"/>
    </location>
</feature>
<dbReference type="PIRSF" id="PIRSF016302">
    <property type="entry name" value="Man_a_manosd"/>
    <property type="match status" value="1"/>
</dbReference>
<evidence type="ECO:0000256" key="7">
    <source>
        <dbReference type="ARBA" id="ARBA00023136"/>
    </source>
</evidence>
<dbReference type="GO" id="GO:0008496">
    <property type="term" value="F:mannan endo-1,6-alpha-mannosidase activity"/>
    <property type="evidence" value="ECO:0007669"/>
    <property type="project" value="UniProtKB-UniRule"/>
</dbReference>
<dbReference type="AlphaFoldDB" id="A0AAI8YEC7"/>